<organism evidence="5 6">
    <name type="scientific">Panicum miliaceum</name>
    <name type="common">Proso millet</name>
    <name type="synonym">Broomcorn millet</name>
    <dbReference type="NCBI Taxonomy" id="4540"/>
    <lineage>
        <taxon>Eukaryota</taxon>
        <taxon>Viridiplantae</taxon>
        <taxon>Streptophyta</taxon>
        <taxon>Embryophyta</taxon>
        <taxon>Tracheophyta</taxon>
        <taxon>Spermatophyta</taxon>
        <taxon>Magnoliopsida</taxon>
        <taxon>Liliopsida</taxon>
        <taxon>Poales</taxon>
        <taxon>Poaceae</taxon>
        <taxon>PACMAD clade</taxon>
        <taxon>Panicoideae</taxon>
        <taxon>Panicodae</taxon>
        <taxon>Paniceae</taxon>
        <taxon>Panicinae</taxon>
        <taxon>Panicum</taxon>
        <taxon>Panicum sect. Panicum</taxon>
    </lineage>
</organism>
<keyword evidence="6" id="KW-1185">Reference proteome</keyword>
<dbReference type="AlphaFoldDB" id="A0A3L6Q361"/>
<dbReference type="Proteomes" id="UP000275267">
    <property type="component" value="Unassembled WGS sequence"/>
</dbReference>
<reference evidence="6" key="1">
    <citation type="journal article" date="2019" name="Nat. Commun.">
        <title>The genome of broomcorn millet.</title>
        <authorList>
            <person name="Zou C."/>
            <person name="Miki D."/>
            <person name="Li D."/>
            <person name="Tang Q."/>
            <person name="Xiao L."/>
            <person name="Rajput S."/>
            <person name="Deng P."/>
            <person name="Jia W."/>
            <person name="Huang R."/>
            <person name="Zhang M."/>
            <person name="Sun Y."/>
            <person name="Hu J."/>
            <person name="Fu X."/>
            <person name="Schnable P.S."/>
            <person name="Li F."/>
            <person name="Zhang H."/>
            <person name="Feng B."/>
            <person name="Zhu X."/>
            <person name="Liu R."/>
            <person name="Schnable J.C."/>
            <person name="Zhu J.-K."/>
            <person name="Zhang H."/>
        </authorList>
    </citation>
    <scope>NUCLEOTIDE SEQUENCE [LARGE SCALE GENOMIC DNA]</scope>
</reference>
<proteinExistence type="inferred from homology"/>
<keyword evidence="2" id="KW-0808">Transferase</keyword>
<evidence type="ECO:0000313" key="6">
    <source>
        <dbReference type="Proteomes" id="UP000275267"/>
    </source>
</evidence>
<sequence length="438" mass="46683">MKVTVMSSKAVEPAYDSGGAPCLAAAAAVVPLTVFDKPRPTEPSSWGSPRPWRRTARGQGASAWTPAGSGDRAILLNDAGARLVEATADIALGDLMPLEPTPELLALYPAAGAGAEELMLVQVTRFACGSFAVGTTVQHLVADGTGARAFIVAWANATRGAAIDPVVPARDRASIFAPCCPPRERGAKRNAGPSYGDELVVHRLRFDREFLAKLRSAASAGAAAPRLSYSAVLCVAAHLWRCITKARGLGAAEITTTLRIAVDGRRRMRHPRLPEGYTGNVVLWARPAAAAGELVSMPLGHAAALVSRAVSHVDDRYFRSFIGFASSAAVEAEGLAPAADPARTARCPDVEVYSLVGAPLHDLDFGTGRPFLRTFGYMAEEGLVFTLSLRRRRHRRPGVPLPPRHGRLQGLLLHPANGRRAALGVPWSVRKRRVYLRL</sequence>
<keyword evidence="3" id="KW-0012">Acyltransferase</keyword>
<dbReference type="GO" id="GO:0016747">
    <property type="term" value="F:acyltransferase activity, transferring groups other than amino-acyl groups"/>
    <property type="evidence" value="ECO:0007669"/>
    <property type="project" value="UniProtKB-ARBA"/>
</dbReference>
<evidence type="ECO:0000256" key="2">
    <source>
        <dbReference type="ARBA" id="ARBA00022679"/>
    </source>
</evidence>
<dbReference type="PANTHER" id="PTHR31642">
    <property type="entry name" value="TRICHOTHECENE 3-O-ACETYLTRANSFERASE"/>
    <property type="match status" value="1"/>
</dbReference>
<name>A0A3L6Q361_PANMI</name>
<dbReference type="Gene3D" id="3.30.559.10">
    <property type="entry name" value="Chloramphenicol acetyltransferase-like domain"/>
    <property type="match status" value="2"/>
</dbReference>
<comment type="similarity">
    <text evidence="1">Belongs to the plant acyltransferase family.</text>
</comment>
<dbReference type="PANTHER" id="PTHR31642:SF13">
    <property type="entry name" value="AGMATINE HYDROXYCINNAMOYLTRANSFERASE 1"/>
    <property type="match status" value="1"/>
</dbReference>
<dbReference type="STRING" id="4540.A0A3L6Q361"/>
<protein>
    <submittedName>
        <fullName evidence="5">Agmatine coumaroyltransferase-2-like</fullName>
    </submittedName>
</protein>
<dbReference type="OrthoDB" id="1862401at2759"/>
<dbReference type="Pfam" id="PF02458">
    <property type="entry name" value="Transferase"/>
    <property type="match status" value="1"/>
</dbReference>
<accession>A0A3L6Q361</accession>
<gene>
    <name evidence="5" type="ORF">C2845_PM17G13720</name>
</gene>
<evidence type="ECO:0000256" key="4">
    <source>
        <dbReference type="SAM" id="MobiDB-lite"/>
    </source>
</evidence>
<comment type="caution">
    <text evidence="5">The sequence shown here is derived from an EMBL/GenBank/DDBJ whole genome shotgun (WGS) entry which is preliminary data.</text>
</comment>
<evidence type="ECO:0000256" key="3">
    <source>
        <dbReference type="ARBA" id="ARBA00023315"/>
    </source>
</evidence>
<dbReference type="InterPro" id="IPR023213">
    <property type="entry name" value="CAT-like_dom_sf"/>
</dbReference>
<feature type="region of interest" description="Disordered" evidence="4">
    <location>
        <begin position="39"/>
        <end position="65"/>
    </location>
</feature>
<evidence type="ECO:0000313" key="5">
    <source>
        <dbReference type="EMBL" id="RLM69611.1"/>
    </source>
</evidence>
<evidence type="ECO:0000256" key="1">
    <source>
        <dbReference type="ARBA" id="ARBA00009861"/>
    </source>
</evidence>
<dbReference type="EMBL" id="PQIB02000014">
    <property type="protein sequence ID" value="RLM69611.1"/>
    <property type="molecule type" value="Genomic_DNA"/>
</dbReference>
<dbReference type="InterPro" id="IPR050317">
    <property type="entry name" value="Plant_Fungal_Acyltransferase"/>
</dbReference>